<feature type="domain" description="ABC transporter" evidence="7">
    <location>
        <begin position="2"/>
        <end position="252"/>
    </location>
</feature>
<dbReference type="GO" id="GO:0016887">
    <property type="term" value="F:ATP hydrolysis activity"/>
    <property type="evidence" value="ECO:0007669"/>
    <property type="project" value="InterPro"/>
</dbReference>
<dbReference type="CDD" id="cd03221">
    <property type="entry name" value="ABCF_EF-3"/>
    <property type="match status" value="2"/>
</dbReference>
<sequence>MITVTNLAIQFGKKVLYKDVNLKFTSGNIYGIIGANGAGKSTLLRAISGELEANKGTIEMQPGERLSVLEQDHFKYDEFSVMNTVLMGHQPLWQNMKEREALYAKPEMSEEDGVRAADLEMAFAEMNGWEAESEAAQLLQNLGVKETEHYKQMSEISNNEKVRVMLAKALFGHPDNLLLDEPTNDLDLDTVQWLEEYLSNLEQCVLVVSHDRHFLDAVSTQTVDIDFGKVTLFSGNYSFWYESSQLALRQAQNQKMKAEEKKKQLEEFIRRFSANVAKSKQTTSRKKMLEKLNVEEITPSTRKYPGIIFSMEREPGTQILEVEGLKAVDADGTVLFDNVNFTIEKGQKTVFLSHNPKAMTALFEIINGNREAAAGTYKWGVTITTAYLPLDNTDFFQSEMNLVDWLSQWGPGNEVTMKSFLGRMLFKEEDVLKHVNVLSGGEKMRCMIARMQLKNANCLILDTPTNHLDLESIQAFNNNLIQFKGNILFASHDHEFINTVADRIIELTPKGTIDKLMSYDDYIYDENIKAQKEKMYN</sequence>
<keyword evidence="2" id="KW-0547">Nucleotide-binding</keyword>
<proteinExistence type="inferred from homology"/>
<dbReference type="Proteomes" id="UP000763088">
    <property type="component" value="Unassembled WGS sequence"/>
</dbReference>
<dbReference type="InterPro" id="IPR032781">
    <property type="entry name" value="ABC_tran_Xtn"/>
</dbReference>
<evidence type="ECO:0000256" key="1">
    <source>
        <dbReference type="ARBA" id="ARBA00022737"/>
    </source>
</evidence>
<dbReference type="PROSITE" id="PS50893">
    <property type="entry name" value="ABC_TRANSPORTER_2"/>
    <property type="match status" value="2"/>
</dbReference>
<feature type="domain" description="ABC transporter" evidence="7">
    <location>
        <begin position="320"/>
        <end position="534"/>
    </location>
</feature>
<comment type="caution">
    <text evidence="8">The sequence shown here is derived from an EMBL/GenBank/DDBJ whole genome shotgun (WGS) entry which is preliminary data.</text>
</comment>
<dbReference type="InterPro" id="IPR003593">
    <property type="entry name" value="AAA+_ATPase"/>
</dbReference>
<organism evidence="8 9">
    <name type="scientific">Xylanibacter ruminicola</name>
    <name type="common">Prevotella ruminicola</name>
    <dbReference type="NCBI Taxonomy" id="839"/>
    <lineage>
        <taxon>Bacteria</taxon>
        <taxon>Pseudomonadati</taxon>
        <taxon>Bacteroidota</taxon>
        <taxon>Bacteroidia</taxon>
        <taxon>Bacteroidales</taxon>
        <taxon>Prevotellaceae</taxon>
        <taxon>Xylanibacter</taxon>
    </lineage>
</organism>
<feature type="coiled-coil region" evidence="6">
    <location>
        <begin position="241"/>
        <end position="275"/>
    </location>
</feature>
<dbReference type="SMART" id="SM00382">
    <property type="entry name" value="AAA"/>
    <property type="match status" value="2"/>
</dbReference>
<dbReference type="FunFam" id="3.40.50.300:FF:000070">
    <property type="entry name" value="Putative ABC transporter ATP-binding component"/>
    <property type="match status" value="1"/>
</dbReference>
<evidence type="ECO:0000313" key="9">
    <source>
        <dbReference type="Proteomes" id="UP000763088"/>
    </source>
</evidence>
<dbReference type="PANTHER" id="PTHR42855:SF2">
    <property type="entry name" value="DRUG RESISTANCE ABC TRANSPORTER,ATP-BINDING PROTEIN"/>
    <property type="match status" value="1"/>
</dbReference>
<keyword evidence="6" id="KW-0175">Coiled coil</keyword>
<reference evidence="8" key="1">
    <citation type="submission" date="2019-04" db="EMBL/GenBank/DDBJ databases">
        <title>Evolution of Biomass-Degrading Anaerobic Consortia Revealed by Metagenomics.</title>
        <authorList>
            <person name="Peng X."/>
        </authorList>
    </citation>
    <scope>NUCLEOTIDE SEQUENCE</scope>
    <source>
        <strain evidence="8">SIG141</strain>
    </source>
</reference>
<protein>
    <recommendedName>
        <fullName evidence="5">Probable ATP-binding protein YbiT</fullName>
    </recommendedName>
</protein>
<keyword evidence="3 8" id="KW-0067">ATP-binding</keyword>
<dbReference type="FunFam" id="3.40.50.300:FF:000011">
    <property type="entry name" value="Putative ABC transporter ATP-binding component"/>
    <property type="match status" value="1"/>
</dbReference>
<evidence type="ECO:0000256" key="3">
    <source>
        <dbReference type="ARBA" id="ARBA00022840"/>
    </source>
</evidence>
<dbReference type="GO" id="GO:0005524">
    <property type="term" value="F:ATP binding"/>
    <property type="evidence" value="ECO:0007669"/>
    <property type="project" value="UniProtKB-KW"/>
</dbReference>
<comment type="similarity">
    <text evidence="4">Belongs to the ABC transporter superfamily. ABCF family. YbiT subfamily.</text>
</comment>
<evidence type="ECO:0000256" key="5">
    <source>
        <dbReference type="ARBA" id="ARBA00074044"/>
    </source>
</evidence>
<dbReference type="SUPFAM" id="SSF52540">
    <property type="entry name" value="P-loop containing nucleoside triphosphate hydrolases"/>
    <property type="match status" value="2"/>
</dbReference>
<evidence type="ECO:0000256" key="4">
    <source>
        <dbReference type="ARBA" id="ARBA00061551"/>
    </source>
</evidence>
<gene>
    <name evidence="8" type="ORF">E7102_10840</name>
</gene>
<keyword evidence="1" id="KW-0677">Repeat</keyword>
<evidence type="ECO:0000313" key="8">
    <source>
        <dbReference type="EMBL" id="MBE6266941.1"/>
    </source>
</evidence>
<dbReference type="Pfam" id="PF00005">
    <property type="entry name" value="ABC_tran"/>
    <property type="match status" value="2"/>
</dbReference>
<name>A0A928BU93_XYLRU</name>
<dbReference type="InterPro" id="IPR027417">
    <property type="entry name" value="P-loop_NTPase"/>
</dbReference>
<evidence type="ECO:0000259" key="7">
    <source>
        <dbReference type="PROSITE" id="PS50893"/>
    </source>
</evidence>
<dbReference type="InterPro" id="IPR051309">
    <property type="entry name" value="ABCF_ATPase"/>
</dbReference>
<dbReference type="Gene3D" id="3.40.50.300">
    <property type="entry name" value="P-loop containing nucleotide triphosphate hydrolases"/>
    <property type="match status" value="2"/>
</dbReference>
<evidence type="ECO:0000256" key="2">
    <source>
        <dbReference type="ARBA" id="ARBA00022741"/>
    </source>
</evidence>
<dbReference type="Pfam" id="PF12848">
    <property type="entry name" value="ABC_tran_Xtn"/>
    <property type="match status" value="1"/>
</dbReference>
<dbReference type="PANTHER" id="PTHR42855">
    <property type="entry name" value="ABC TRANSPORTER ATP-BINDING SUBUNIT"/>
    <property type="match status" value="1"/>
</dbReference>
<dbReference type="AlphaFoldDB" id="A0A928BU93"/>
<evidence type="ECO:0000256" key="6">
    <source>
        <dbReference type="SAM" id="Coils"/>
    </source>
</evidence>
<dbReference type="EMBL" id="SUYD01000013">
    <property type="protein sequence ID" value="MBE6266941.1"/>
    <property type="molecule type" value="Genomic_DNA"/>
</dbReference>
<accession>A0A928BU93</accession>
<dbReference type="InterPro" id="IPR003439">
    <property type="entry name" value="ABC_transporter-like_ATP-bd"/>
</dbReference>